<dbReference type="EMBL" id="MU006788">
    <property type="protein sequence ID" value="KAF2639026.1"/>
    <property type="molecule type" value="Genomic_DNA"/>
</dbReference>
<dbReference type="AlphaFoldDB" id="A0A6A6RU00"/>
<evidence type="ECO:0000313" key="2">
    <source>
        <dbReference type="EMBL" id="KAF2639026.1"/>
    </source>
</evidence>
<proteinExistence type="predicted"/>
<sequence length="189" mass="21689">MPCVLCYEESIHKPDCRIDYLKSVNPYLLPVRQLYAPTKDELEQRRKRRESRRLPKPESLNDRFKGMAEIVRNEMSYKKDDDLHGLSDQSMVMAWALKQVGGTVIYPNGEISINNPDCEGSTEDAEDISPEAANERWDAFEKTWEDGKDGLASLTPEDLDLFMPDDDDGETVECEECDKLVQDECTHSH</sequence>
<accession>A0A6A6RU00</accession>
<evidence type="ECO:0000256" key="1">
    <source>
        <dbReference type="SAM" id="MobiDB-lite"/>
    </source>
</evidence>
<feature type="region of interest" description="Disordered" evidence="1">
    <location>
        <begin position="39"/>
        <end position="59"/>
    </location>
</feature>
<dbReference type="OrthoDB" id="445357at2759"/>
<evidence type="ECO:0000313" key="3">
    <source>
        <dbReference type="Proteomes" id="UP000799753"/>
    </source>
</evidence>
<reference evidence="2" key="1">
    <citation type="journal article" date="2020" name="Stud. Mycol.">
        <title>101 Dothideomycetes genomes: a test case for predicting lifestyles and emergence of pathogens.</title>
        <authorList>
            <person name="Haridas S."/>
            <person name="Albert R."/>
            <person name="Binder M."/>
            <person name="Bloem J."/>
            <person name="Labutti K."/>
            <person name="Salamov A."/>
            <person name="Andreopoulos B."/>
            <person name="Baker S."/>
            <person name="Barry K."/>
            <person name="Bills G."/>
            <person name="Bluhm B."/>
            <person name="Cannon C."/>
            <person name="Castanera R."/>
            <person name="Culley D."/>
            <person name="Daum C."/>
            <person name="Ezra D."/>
            <person name="Gonzalez J."/>
            <person name="Henrissat B."/>
            <person name="Kuo A."/>
            <person name="Liang C."/>
            <person name="Lipzen A."/>
            <person name="Lutzoni F."/>
            <person name="Magnuson J."/>
            <person name="Mondo S."/>
            <person name="Nolan M."/>
            <person name="Ohm R."/>
            <person name="Pangilinan J."/>
            <person name="Park H.-J."/>
            <person name="Ramirez L."/>
            <person name="Alfaro M."/>
            <person name="Sun H."/>
            <person name="Tritt A."/>
            <person name="Yoshinaga Y."/>
            <person name="Zwiers L.-H."/>
            <person name="Turgeon B."/>
            <person name="Goodwin S."/>
            <person name="Spatafora J."/>
            <person name="Crous P."/>
            <person name="Grigoriev I."/>
        </authorList>
    </citation>
    <scope>NUCLEOTIDE SEQUENCE</scope>
    <source>
        <strain evidence="2">CBS 473.64</strain>
    </source>
</reference>
<protein>
    <submittedName>
        <fullName evidence="2">Uncharacterized protein</fullName>
    </submittedName>
</protein>
<organism evidence="2 3">
    <name type="scientific">Massarina eburnea CBS 473.64</name>
    <dbReference type="NCBI Taxonomy" id="1395130"/>
    <lineage>
        <taxon>Eukaryota</taxon>
        <taxon>Fungi</taxon>
        <taxon>Dikarya</taxon>
        <taxon>Ascomycota</taxon>
        <taxon>Pezizomycotina</taxon>
        <taxon>Dothideomycetes</taxon>
        <taxon>Pleosporomycetidae</taxon>
        <taxon>Pleosporales</taxon>
        <taxon>Massarineae</taxon>
        <taxon>Massarinaceae</taxon>
        <taxon>Massarina</taxon>
    </lineage>
</organism>
<gene>
    <name evidence="2" type="ORF">P280DRAFT_508717</name>
</gene>
<dbReference type="Proteomes" id="UP000799753">
    <property type="component" value="Unassembled WGS sequence"/>
</dbReference>
<name>A0A6A6RU00_9PLEO</name>
<keyword evidence="3" id="KW-1185">Reference proteome</keyword>